<evidence type="ECO:0000256" key="4">
    <source>
        <dbReference type="SAM" id="Phobius"/>
    </source>
</evidence>
<organism evidence="6 7">
    <name type="scientific">Dendrobium chrysotoxum</name>
    <name type="common">Orchid</name>
    <dbReference type="NCBI Taxonomy" id="161865"/>
    <lineage>
        <taxon>Eukaryota</taxon>
        <taxon>Viridiplantae</taxon>
        <taxon>Streptophyta</taxon>
        <taxon>Embryophyta</taxon>
        <taxon>Tracheophyta</taxon>
        <taxon>Spermatophyta</taxon>
        <taxon>Magnoliopsida</taxon>
        <taxon>Liliopsida</taxon>
        <taxon>Asparagales</taxon>
        <taxon>Orchidaceae</taxon>
        <taxon>Epidendroideae</taxon>
        <taxon>Malaxideae</taxon>
        <taxon>Dendrobiinae</taxon>
        <taxon>Dendrobium</taxon>
    </lineage>
</organism>
<proteinExistence type="inferred from homology"/>
<feature type="transmembrane region" description="Helical" evidence="4">
    <location>
        <begin position="86"/>
        <end position="106"/>
    </location>
</feature>
<dbReference type="GO" id="GO:0006508">
    <property type="term" value="P:proteolysis"/>
    <property type="evidence" value="ECO:0007669"/>
    <property type="project" value="UniProtKB-KW"/>
</dbReference>
<comment type="caution">
    <text evidence="6">The sequence shown here is derived from an EMBL/GenBank/DDBJ whole genome shotgun (WGS) entry which is preliminary data.</text>
</comment>
<keyword evidence="4" id="KW-0472">Membrane</keyword>
<dbReference type="InterPro" id="IPR003653">
    <property type="entry name" value="Peptidase_C48_C"/>
</dbReference>
<evidence type="ECO:0000256" key="2">
    <source>
        <dbReference type="ARBA" id="ARBA00022670"/>
    </source>
</evidence>
<keyword evidence="2" id="KW-0645">Protease</keyword>
<evidence type="ECO:0000256" key="1">
    <source>
        <dbReference type="ARBA" id="ARBA00005234"/>
    </source>
</evidence>
<keyword evidence="3" id="KW-0378">Hydrolase</keyword>
<evidence type="ECO:0000259" key="5">
    <source>
        <dbReference type="Pfam" id="PF02902"/>
    </source>
</evidence>
<accession>A0AAV7GC37</accession>
<feature type="domain" description="Ubiquitin-like protease family profile" evidence="5">
    <location>
        <begin position="18"/>
        <end position="81"/>
    </location>
</feature>
<name>A0AAV7GC37_DENCH</name>
<dbReference type="InterPro" id="IPR038765">
    <property type="entry name" value="Papain-like_cys_pep_sf"/>
</dbReference>
<protein>
    <recommendedName>
        <fullName evidence="5">Ubiquitin-like protease family profile domain-containing protein</fullName>
    </recommendedName>
</protein>
<dbReference type="Pfam" id="PF02902">
    <property type="entry name" value="Peptidase_C48"/>
    <property type="match status" value="1"/>
</dbReference>
<dbReference type="SUPFAM" id="SSF54001">
    <property type="entry name" value="Cysteine proteinases"/>
    <property type="match status" value="1"/>
</dbReference>
<comment type="similarity">
    <text evidence="1">Belongs to the peptidase C48 family.</text>
</comment>
<evidence type="ECO:0000313" key="6">
    <source>
        <dbReference type="EMBL" id="KAH0453367.1"/>
    </source>
</evidence>
<keyword evidence="7" id="KW-1185">Reference proteome</keyword>
<reference evidence="6 7" key="1">
    <citation type="journal article" date="2021" name="Hortic Res">
        <title>Chromosome-scale assembly of the Dendrobium chrysotoxum genome enhances the understanding of orchid evolution.</title>
        <authorList>
            <person name="Zhang Y."/>
            <person name="Zhang G.Q."/>
            <person name="Zhang D."/>
            <person name="Liu X.D."/>
            <person name="Xu X.Y."/>
            <person name="Sun W.H."/>
            <person name="Yu X."/>
            <person name="Zhu X."/>
            <person name="Wang Z.W."/>
            <person name="Zhao X."/>
            <person name="Zhong W.Y."/>
            <person name="Chen H."/>
            <person name="Yin W.L."/>
            <person name="Huang T."/>
            <person name="Niu S.C."/>
            <person name="Liu Z.J."/>
        </authorList>
    </citation>
    <scope>NUCLEOTIDE SEQUENCE [LARGE SCALE GENOMIC DNA]</scope>
    <source>
        <strain evidence="6">Lindl</strain>
    </source>
</reference>
<dbReference type="Gene3D" id="3.40.395.10">
    <property type="entry name" value="Adenoviral Proteinase, Chain A"/>
    <property type="match status" value="1"/>
</dbReference>
<dbReference type="Proteomes" id="UP000775213">
    <property type="component" value="Unassembled WGS sequence"/>
</dbReference>
<gene>
    <name evidence="6" type="ORF">IEQ34_017691</name>
</gene>
<keyword evidence="4" id="KW-1133">Transmembrane helix</keyword>
<dbReference type="AlphaFoldDB" id="A0AAV7GC37"/>
<dbReference type="EMBL" id="JAGFBR010000016">
    <property type="protein sequence ID" value="KAH0453367.1"/>
    <property type="molecule type" value="Genomic_DNA"/>
</dbReference>
<dbReference type="GO" id="GO:0008234">
    <property type="term" value="F:cysteine-type peptidase activity"/>
    <property type="evidence" value="ECO:0007669"/>
    <property type="project" value="InterPro"/>
</dbReference>
<evidence type="ECO:0000313" key="7">
    <source>
        <dbReference type="Proteomes" id="UP000775213"/>
    </source>
</evidence>
<keyword evidence="4" id="KW-0812">Transmembrane</keyword>
<sequence>MVKDKVWNFFNSLPNPTHKDILPTIVSEISMSTMSYTVSDVPTQNNSVKCGVFICKYMKKIIQHEKVNWGDHQNWQEKKPKFRVELAYSPFSLALEMLLALGLHFVRFKTLFQMIYLIERTTQNSDSRAFS</sequence>
<evidence type="ECO:0000256" key="3">
    <source>
        <dbReference type="ARBA" id="ARBA00022801"/>
    </source>
</evidence>